<evidence type="ECO:0000256" key="1">
    <source>
        <dbReference type="SAM" id="MobiDB-lite"/>
    </source>
</evidence>
<dbReference type="AlphaFoldDB" id="A0A6J4HUK4"/>
<name>A0A6J4HUK4_9ACTN</name>
<gene>
    <name evidence="2" type="ORF">AVDCRST_MAG52-1311</name>
</gene>
<proteinExistence type="predicted"/>
<feature type="non-terminal residue" evidence="2">
    <location>
        <position position="1"/>
    </location>
</feature>
<protein>
    <submittedName>
        <fullName evidence="2">Uncharacterized protein</fullName>
    </submittedName>
</protein>
<feature type="non-terminal residue" evidence="2">
    <location>
        <position position="181"/>
    </location>
</feature>
<dbReference type="EMBL" id="CADCTN010000079">
    <property type="protein sequence ID" value="CAA9233913.1"/>
    <property type="molecule type" value="Genomic_DNA"/>
</dbReference>
<evidence type="ECO:0000313" key="2">
    <source>
        <dbReference type="EMBL" id="CAA9233913.1"/>
    </source>
</evidence>
<accession>A0A6J4HUK4</accession>
<sequence length="181" mass="19456">CRSQLKTCWRSSPSCSPLGFACGWMEGGASTLCSANRPDHMLTSTSPWQLPPSARCWPPSPHEASPSCVSIASSTPSWSITEAGRWTTTSSTSMRPSSLLMALRHTARAVCPTTSARSRASGRLLAGRSRAAPRLSRPSPTLKATSPMTMTTTTYLLCIDASAPHCSRRTTWGRELAPFQV</sequence>
<feature type="compositionally biased region" description="Low complexity" evidence="1">
    <location>
        <begin position="119"/>
        <end position="140"/>
    </location>
</feature>
<organism evidence="2">
    <name type="scientific">uncultured Blastococcus sp</name>
    <dbReference type="NCBI Taxonomy" id="217144"/>
    <lineage>
        <taxon>Bacteria</taxon>
        <taxon>Bacillati</taxon>
        <taxon>Actinomycetota</taxon>
        <taxon>Actinomycetes</taxon>
        <taxon>Geodermatophilales</taxon>
        <taxon>Geodermatophilaceae</taxon>
        <taxon>Blastococcus</taxon>
        <taxon>environmental samples</taxon>
    </lineage>
</organism>
<feature type="region of interest" description="Disordered" evidence="1">
    <location>
        <begin position="119"/>
        <end position="146"/>
    </location>
</feature>
<reference evidence="2" key="1">
    <citation type="submission" date="2020-02" db="EMBL/GenBank/DDBJ databases">
        <authorList>
            <person name="Meier V. D."/>
        </authorList>
    </citation>
    <scope>NUCLEOTIDE SEQUENCE</scope>
    <source>
        <strain evidence="2">AVDCRST_MAG52</strain>
    </source>
</reference>